<reference evidence="7 8" key="1">
    <citation type="submission" date="2015-07" db="EMBL/GenBank/DDBJ databases">
        <title>Genome analysis of myxobacterium Chondromyces crocatus Cm c5 reveals a high potential for natural compound synthesis and the genetic basis for the loss of fruiting body formation.</title>
        <authorList>
            <person name="Zaburannyi N."/>
            <person name="Bunk B."/>
            <person name="Maier J."/>
            <person name="Overmann J."/>
            <person name="Mueller R."/>
        </authorList>
    </citation>
    <scope>NUCLEOTIDE SEQUENCE [LARGE SCALE GENOMIC DNA]</scope>
    <source>
        <strain evidence="7 8">Cm c5</strain>
    </source>
</reference>
<feature type="transmembrane region" description="Helical" evidence="5">
    <location>
        <begin position="412"/>
        <end position="430"/>
    </location>
</feature>
<dbReference type="Proteomes" id="UP000067626">
    <property type="component" value="Chromosome"/>
</dbReference>
<dbReference type="EMBL" id="CP012159">
    <property type="protein sequence ID" value="AKT38488.1"/>
    <property type="molecule type" value="Genomic_DNA"/>
</dbReference>
<feature type="transmembrane region" description="Helical" evidence="5">
    <location>
        <begin position="507"/>
        <end position="528"/>
    </location>
</feature>
<dbReference type="PROSITE" id="PS51007">
    <property type="entry name" value="CYTC"/>
    <property type="match status" value="1"/>
</dbReference>
<dbReference type="GO" id="GO:0046872">
    <property type="term" value="F:metal ion binding"/>
    <property type="evidence" value="ECO:0007669"/>
    <property type="project" value="UniProtKB-KW"/>
</dbReference>
<feature type="domain" description="Cytochrome c" evidence="6">
    <location>
        <begin position="155"/>
        <end position="242"/>
    </location>
</feature>
<keyword evidence="8" id="KW-1185">Reference proteome</keyword>
<evidence type="ECO:0000313" key="7">
    <source>
        <dbReference type="EMBL" id="AKT38488.1"/>
    </source>
</evidence>
<keyword evidence="5" id="KW-0472">Membrane</keyword>
<keyword evidence="5" id="KW-1133">Transmembrane helix</keyword>
<keyword evidence="3 4" id="KW-0408">Iron</keyword>
<dbReference type="GO" id="GO:0020037">
    <property type="term" value="F:heme binding"/>
    <property type="evidence" value="ECO:0007669"/>
    <property type="project" value="InterPro"/>
</dbReference>
<evidence type="ECO:0000256" key="4">
    <source>
        <dbReference type="PROSITE-ProRule" id="PRU00433"/>
    </source>
</evidence>
<dbReference type="GO" id="GO:0009055">
    <property type="term" value="F:electron transfer activity"/>
    <property type="evidence" value="ECO:0007669"/>
    <property type="project" value="InterPro"/>
</dbReference>
<evidence type="ECO:0000256" key="5">
    <source>
        <dbReference type="SAM" id="Phobius"/>
    </source>
</evidence>
<dbReference type="Pfam" id="PF00034">
    <property type="entry name" value="Cytochrom_C"/>
    <property type="match status" value="1"/>
</dbReference>
<dbReference type="Gene3D" id="1.10.760.10">
    <property type="entry name" value="Cytochrome c-like domain"/>
    <property type="match status" value="1"/>
</dbReference>
<gene>
    <name evidence="7" type="ORF">CMC5_026350</name>
</gene>
<dbReference type="InterPro" id="IPR009056">
    <property type="entry name" value="Cyt_c-like_dom"/>
</dbReference>
<feature type="transmembrane region" description="Helical" evidence="5">
    <location>
        <begin position="437"/>
        <end position="455"/>
    </location>
</feature>
<dbReference type="AlphaFoldDB" id="A0A0K1ED33"/>
<dbReference type="InterPro" id="IPR036909">
    <property type="entry name" value="Cyt_c-like_dom_sf"/>
</dbReference>
<sequence length="654" mass="68557">MGDRFPHRYPLGVDQHCARRAALTVAMTAAALWLATPPATARAEEGEPPEIQAQRLVHMLTYVGADYGAAVRDGTIISQLEYDEQLDLLTDAAKIAAHLTTGGSKEGAGIPPGIAALREKIEARAPQPDVAEAATLVARDVEATFHLADAPLVPPDPALAATLFATHCATCHGDTGRADTPRAETLIPRPTDFHDPEIVDGMSPLRAVTTTRFGVPGTAMAPFPFFTEEERWSLGFHLIGLRHAATRPSEAPLPSYTFIELALRSDDDLRHDLAARGVPEADRPAALAALRQRAPLDPAGTMRPLTRARAHITRALTATRAGDRSAARAPLATAASLALTAAPAPLRARGIDPTRLDDRLLGARTALDQDADPDALESALSALLREATYADVSLAATAPPSPRDQALTAASITLRNGIGAALGAAALLGATHRPRRAHLLLLLTLLGGAAASWATRALQHHLLGVLGLSALLTAALTTTASLQLLTSRETRLHADPRTEQEQTKAPLPPLLLVASCLGIATWSFSTLATGTLPLLAADGALGAITSGTLVATITVLLIAHLLGRATTRPSSPSQAHLRAGLTLLGALAFTALGASALERADHLPLPLIPLPRIPLLDTRPTLSTALAGMLVLFVWGLALLLRRNGDATEHVDPQ</sequence>
<evidence type="ECO:0000259" key="6">
    <source>
        <dbReference type="PROSITE" id="PS51007"/>
    </source>
</evidence>
<proteinExistence type="predicted"/>
<feature type="transmembrane region" description="Helical" evidence="5">
    <location>
        <begin position="622"/>
        <end position="641"/>
    </location>
</feature>
<keyword evidence="2 4" id="KW-0479">Metal-binding</keyword>
<dbReference type="STRING" id="52.CMC5_026350"/>
<feature type="transmembrane region" description="Helical" evidence="5">
    <location>
        <begin position="461"/>
        <end position="486"/>
    </location>
</feature>
<dbReference type="KEGG" id="ccro:CMC5_026350"/>
<evidence type="ECO:0000256" key="2">
    <source>
        <dbReference type="ARBA" id="ARBA00022723"/>
    </source>
</evidence>
<keyword evidence="1 4" id="KW-0349">Heme</keyword>
<evidence type="ECO:0000256" key="3">
    <source>
        <dbReference type="ARBA" id="ARBA00023004"/>
    </source>
</evidence>
<evidence type="ECO:0000313" key="8">
    <source>
        <dbReference type="Proteomes" id="UP000067626"/>
    </source>
</evidence>
<feature type="transmembrane region" description="Helical" evidence="5">
    <location>
        <begin position="540"/>
        <end position="563"/>
    </location>
</feature>
<accession>A0A0K1ED33</accession>
<protein>
    <recommendedName>
        <fullName evidence="6">Cytochrome c domain-containing protein</fullName>
    </recommendedName>
</protein>
<feature type="transmembrane region" description="Helical" evidence="5">
    <location>
        <begin position="575"/>
        <end position="597"/>
    </location>
</feature>
<name>A0A0K1ED33_CHOCO</name>
<organism evidence="7 8">
    <name type="scientific">Chondromyces crocatus</name>
    <dbReference type="NCBI Taxonomy" id="52"/>
    <lineage>
        <taxon>Bacteria</taxon>
        <taxon>Pseudomonadati</taxon>
        <taxon>Myxococcota</taxon>
        <taxon>Polyangia</taxon>
        <taxon>Polyangiales</taxon>
        <taxon>Polyangiaceae</taxon>
        <taxon>Chondromyces</taxon>
    </lineage>
</organism>
<keyword evidence="5" id="KW-0812">Transmembrane</keyword>
<dbReference type="SUPFAM" id="SSF46626">
    <property type="entry name" value="Cytochrome c"/>
    <property type="match status" value="1"/>
</dbReference>
<evidence type="ECO:0000256" key="1">
    <source>
        <dbReference type="ARBA" id="ARBA00022617"/>
    </source>
</evidence>